<proteinExistence type="predicted"/>
<protein>
    <submittedName>
        <fullName evidence="1">Uncharacterized protein</fullName>
    </submittedName>
</protein>
<organism evidence="1 2">
    <name type="scientific">Cohaesibacter gelatinilyticus</name>
    <dbReference type="NCBI Taxonomy" id="372072"/>
    <lineage>
        <taxon>Bacteria</taxon>
        <taxon>Pseudomonadati</taxon>
        <taxon>Pseudomonadota</taxon>
        <taxon>Alphaproteobacteria</taxon>
        <taxon>Hyphomicrobiales</taxon>
        <taxon>Cohaesibacteraceae</taxon>
    </lineage>
</organism>
<keyword evidence="2" id="KW-1185">Reference proteome</keyword>
<reference evidence="1 2" key="1">
    <citation type="submission" date="2017-09" db="EMBL/GenBank/DDBJ databases">
        <authorList>
            <person name="Ehlers B."/>
            <person name="Leendertz F.H."/>
        </authorList>
    </citation>
    <scope>NUCLEOTIDE SEQUENCE [LARGE SCALE GENOMIC DNA]</scope>
    <source>
        <strain evidence="1 2">DSM 18289</strain>
    </source>
</reference>
<evidence type="ECO:0000313" key="1">
    <source>
        <dbReference type="EMBL" id="SNZ21687.1"/>
    </source>
</evidence>
<name>A0A285PKA0_9HYPH</name>
<evidence type="ECO:0000313" key="2">
    <source>
        <dbReference type="Proteomes" id="UP000219439"/>
    </source>
</evidence>
<dbReference type="OrthoDB" id="7869995at2"/>
<accession>A0A285PKA0</accession>
<dbReference type="Proteomes" id="UP000219439">
    <property type="component" value="Unassembled WGS sequence"/>
</dbReference>
<sequence>MAIIHPLTGVELNDVEVERKSLNFDEAVTAHLMRMKGVKYNIVAQHLGTNTHRLGEIFREEVHIGSKEAASRLLAIAAE</sequence>
<dbReference type="AlphaFoldDB" id="A0A285PKA0"/>
<dbReference type="RefSeq" id="WP_097156069.1">
    <property type="nucleotide sequence ID" value="NZ_OBEL01000011.1"/>
</dbReference>
<dbReference type="EMBL" id="OBEL01000011">
    <property type="protein sequence ID" value="SNZ21687.1"/>
    <property type="molecule type" value="Genomic_DNA"/>
</dbReference>
<gene>
    <name evidence="1" type="ORF">SAMN06265368_4812</name>
</gene>